<dbReference type="EMBL" id="GGEC01030437">
    <property type="protein sequence ID" value="MBX10921.1"/>
    <property type="molecule type" value="Transcribed_RNA"/>
</dbReference>
<protein>
    <submittedName>
        <fullName evidence="1">Uncharacterized protein</fullName>
    </submittedName>
</protein>
<proteinExistence type="predicted"/>
<evidence type="ECO:0000313" key="1">
    <source>
        <dbReference type="EMBL" id="MBX10921.1"/>
    </source>
</evidence>
<accession>A0A2P2KYW5</accession>
<reference evidence="1" key="1">
    <citation type="submission" date="2018-02" db="EMBL/GenBank/DDBJ databases">
        <title>Rhizophora mucronata_Transcriptome.</title>
        <authorList>
            <person name="Meera S.P."/>
            <person name="Sreeshan A."/>
            <person name="Augustine A."/>
        </authorList>
    </citation>
    <scope>NUCLEOTIDE SEQUENCE</scope>
    <source>
        <tissue evidence="1">Leaf</tissue>
    </source>
</reference>
<organism evidence="1">
    <name type="scientific">Rhizophora mucronata</name>
    <name type="common">Asiatic mangrove</name>
    <dbReference type="NCBI Taxonomy" id="61149"/>
    <lineage>
        <taxon>Eukaryota</taxon>
        <taxon>Viridiplantae</taxon>
        <taxon>Streptophyta</taxon>
        <taxon>Embryophyta</taxon>
        <taxon>Tracheophyta</taxon>
        <taxon>Spermatophyta</taxon>
        <taxon>Magnoliopsida</taxon>
        <taxon>eudicotyledons</taxon>
        <taxon>Gunneridae</taxon>
        <taxon>Pentapetalae</taxon>
        <taxon>rosids</taxon>
        <taxon>fabids</taxon>
        <taxon>Malpighiales</taxon>
        <taxon>Rhizophoraceae</taxon>
        <taxon>Rhizophora</taxon>
    </lineage>
</organism>
<dbReference type="AlphaFoldDB" id="A0A2P2KYW5"/>
<sequence length="72" mass="8001">MNMFLPLSLARSLWHQSTNRSNVQASSIASSNVFSATPRLLWTIAISFSHMDMCFGESSTWVLRGLSHGAWA</sequence>
<name>A0A2P2KYW5_RHIMU</name>